<gene>
    <name evidence="1" type="ORF">UFOVP1636_143</name>
</gene>
<dbReference type="EMBL" id="LR797503">
    <property type="protein sequence ID" value="CAB4221115.1"/>
    <property type="molecule type" value="Genomic_DNA"/>
</dbReference>
<name>A0A6J5T0A9_9CAUD</name>
<accession>A0A6J5T0A9</accession>
<protein>
    <submittedName>
        <fullName evidence="1">Uncharacterized protein</fullName>
    </submittedName>
</protein>
<proteinExistence type="predicted"/>
<evidence type="ECO:0000313" key="1">
    <source>
        <dbReference type="EMBL" id="CAB4221115.1"/>
    </source>
</evidence>
<reference evidence="1" key="1">
    <citation type="submission" date="2020-05" db="EMBL/GenBank/DDBJ databases">
        <authorList>
            <person name="Chiriac C."/>
            <person name="Salcher M."/>
            <person name="Ghai R."/>
            <person name="Kavagutti S V."/>
        </authorList>
    </citation>
    <scope>NUCLEOTIDE SEQUENCE</scope>
</reference>
<organism evidence="1">
    <name type="scientific">uncultured Caudovirales phage</name>
    <dbReference type="NCBI Taxonomy" id="2100421"/>
    <lineage>
        <taxon>Viruses</taxon>
        <taxon>Duplodnaviria</taxon>
        <taxon>Heunggongvirae</taxon>
        <taxon>Uroviricota</taxon>
        <taxon>Caudoviricetes</taxon>
        <taxon>Peduoviridae</taxon>
        <taxon>Maltschvirus</taxon>
        <taxon>Maltschvirus maltsch</taxon>
    </lineage>
</organism>
<sequence length="146" mass="16590">MTNSYRVYPVNNDGSISVYYNIKSVNNDRGWSVTDTFVSGYGTRSLDNPITQQEINDDNLHFPLETGVYKNQFQTFYKFFGDFTDEDVNNIGINWGRNGIDGIGDQWSIDSSYMRISNPIKICLVDENGNILEDDVPAVQILNVPE</sequence>